<accession>A0A9P7UKX2</accession>
<evidence type="ECO:0000313" key="2">
    <source>
        <dbReference type="EMBL" id="KAG7058673.1"/>
    </source>
</evidence>
<evidence type="ECO:0000256" key="1">
    <source>
        <dbReference type="SAM" id="MobiDB-lite"/>
    </source>
</evidence>
<proteinExistence type="predicted"/>
<organism evidence="2 3">
    <name type="scientific">Colletotrichum scovillei</name>
    <dbReference type="NCBI Taxonomy" id="1209932"/>
    <lineage>
        <taxon>Eukaryota</taxon>
        <taxon>Fungi</taxon>
        <taxon>Dikarya</taxon>
        <taxon>Ascomycota</taxon>
        <taxon>Pezizomycotina</taxon>
        <taxon>Sordariomycetes</taxon>
        <taxon>Hypocreomycetidae</taxon>
        <taxon>Glomerellales</taxon>
        <taxon>Glomerellaceae</taxon>
        <taxon>Colletotrichum</taxon>
        <taxon>Colletotrichum acutatum species complex</taxon>
    </lineage>
</organism>
<reference evidence="2" key="1">
    <citation type="submission" date="2021-05" db="EMBL/GenBank/DDBJ databases">
        <title>Comparative genomics of three Colletotrichum scovillei strains and genetic complementation revealed genes involved fungal growth and virulence on chili pepper.</title>
        <authorList>
            <person name="Hsieh D.-K."/>
            <person name="Chuang S.-C."/>
            <person name="Chen C.-Y."/>
            <person name="Chao Y.-T."/>
            <person name="Lu M.-Y.J."/>
            <person name="Lee M.-H."/>
            <person name="Shih M.-C."/>
        </authorList>
    </citation>
    <scope>NUCLEOTIDE SEQUENCE</scope>
    <source>
        <strain evidence="2">Coll-153</strain>
    </source>
</reference>
<keyword evidence="3" id="KW-1185">Reference proteome</keyword>
<evidence type="ECO:0000313" key="3">
    <source>
        <dbReference type="Proteomes" id="UP000699042"/>
    </source>
</evidence>
<comment type="caution">
    <text evidence="2">The sequence shown here is derived from an EMBL/GenBank/DDBJ whole genome shotgun (WGS) entry which is preliminary data.</text>
</comment>
<feature type="region of interest" description="Disordered" evidence="1">
    <location>
        <begin position="99"/>
        <end position="133"/>
    </location>
</feature>
<protein>
    <submittedName>
        <fullName evidence="2">Uncharacterized protein</fullName>
    </submittedName>
</protein>
<gene>
    <name evidence="2" type="ORF">JMJ77_006045</name>
</gene>
<dbReference type="AlphaFoldDB" id="A0A9P7UKX2"/>
<name>A0A9P7UKX2_9PEZI</name>
<dbReference type="Proteomes" id="UP000699042">
    <property type="component" value="Unassembled WGS sequence"/>
</dbReference>
<dbReference type="EMBL" id="JAESDN010000001">
    <property type="protein sequence ID" value="KAG7058673.1"/>
    <property type="molecule type" value="Genomic_DNA"/>
</dbReference>
<sequence>MGIDLCALHIVISASLPIQRPKLSIVEETNAGVWGAGCLEDLATSHTADSTSFPHAVRTLPDLDTQSTTAKGILSRAEYKRCSKPAIVRLARGYALSNRDLSSRPWRSRRGSRGSQPAASLMSVGMRQAGSQD</sequence>